<dbReference type="Gene3D" id="1.20.1440.230">
    <property type="entry name" value="NADH-ubiquinone oxidoreductase 51kDa subunit, iron-sulphur binding domain"/>
    <property type="match status" value="1"/>
</dbReference>
<protein>
    <submittedName>
        <fullName evidence="8">NADH dehydrogenase</fullName>
    </submittedName>
</protein>
<evidence type="ECO:0000256" key="6">
    <source>
        <dbReference type="SAM" id="MobiDB-lite"/>
    </source>
</evidence>
<dbReference type="FunFam" id="3.40.50.11540:FF:000001">
    <property type="entry name" value="NADH dehydrogenase [ubiquinone] flavoprotein 1, mitochondrial"/>
    <property type="match status" value="1"/>
</dbReference>
<dbReference type="InterPro" id="IPR017900">
    <property type="entry name" value="4Fe4S_Fe_S_CS"/>
</dbReference>
<comment type="caution">
    <text evidence="8">The sequence shown here is derived from an EMBL/GenBank/DDBJ whole genome shotgun (WGS) entry which is preliminary data.</text>
</comment>
<sequence>MKINSREELERIRNDYRKALNSQEKQILVCAGTGCMAGGSIKIYEKFKKIIEEKGLKLELKLEKEIEHPPIEINTKNGEKEDSSNDDNKTASIKNRKNEIIGLKKSGCHGFCEMGPLIRIEPAGILYVKVKESDCEEIVEKSIINDEVIEELIYSDGKKGYSRQEDIPFYKNQTRVALEHCGHINAESIDEYIALDGYKAVTKALFDMTPSNIIDEISESSLRGRGGGGFPTGIKWSQVYKQNENDKYIVCNGDEGDPGAFMDRSMMEGEPHRIIEGMIIAGLATGAHKGYIYVRAEYPLAVERLEKAIEQAENKGLLGDNILNSGFDFNIRISKGAGAFVCGEGSALTTSIEGSRGMPRVKPPRTVEKGLFGKPTVLNNVETFCNVPPIILKGANWYKTIGTENNYGTKAFALTGNVKHTGLIEVPMGTSLREIVFRIGGGVKDGEFKAVQIGGPSGGCLCVNAGHLDLKLDFDSLKKVGAMIGSGGLVVMNDKSCMVEVARFFMNFTQNESCGKCVPCREGTKRMLEILTDIVEGRGTNEHINMLEELSDTISATALCGLGKSACLPVKSTLKYFKEEYTAHVVDKKCPGGVCKALISYEINKDKCRGCSKCSRNCPVQAIQGEIKKTFEIDKEKCIKCGQCVIECPFNAVEVV</sequence>
<dbReference type="InterPro" id="IPR019575">
    <property type="entry name" value="Nuop51_4Fe4S-bd"/>
</dbReference>
<evidence type="ECO:0000256" key="2">
    <source>
        <dbReference type="ARBA" id="ARBA00022485"/>
    </source>
</evidence>
<name>A0A2S7FG61_CLOBU</name>
<dbReference type="Pfam" id="PF01512">
    <property type="entry name" value="Complex1_51K"/>
    <property type="match status" value="1"/>
</dbReference>
<dbReference type="Pfam" id="PF10589">
    <property type="entry name" value="NADH_4Fe-4S"/>
    <property type="match status" value="1"/>
</dbReference>
<dbReference type="Gene3D" id="3.10.20.600">
    <property type="match status" value="1"/>
</dbReference>
<dbReference type="FunFam" id="1.20.1440.230:FF:000001">
    <property type="entry name" value="Mitochondrial NADH dehydrogenase flavoprotein 1"/>
    <property type="match status" value="1"/>
</dbReference>
<dbReference type="InterPro" id="IPR011538">
    <property type="entry name" value="Nuo51_FMN-bd"/>
</dbReference>
<dbReference type="SUPFAM" id="SSF142984">
    <property type="entry name" value="Nqo1 middle domain-like"/>
    <property type="match status" value="1"/>
</dbReference>
<reference evidence="8 9" key="1">
    <citation type="submission" date="2016-01" db="EMBL/GenBank/DDBJ databases">
        <title>Characterization of the Clostridium difficile lineages that are prevalent in Hong Kong and China.</title>
        <authorList>
            <person name="Kwok J.S.-L."/>
            <person name="Lam W.-Y."/>
            <person name="Ip M."/>
            <person name="Chan T.-F."/>
            <person name="Hawkey P.M."/>
            <person name="Tsui S.K.-W."/>
        </authorList>
    </citation>
    <scope>NUCLEOTIDE SEQUENCE [LARGE SCALE GENOMIC DNA]</scope>
    <source>
        <strain evidence="8 9">300064</strain>
    </source>
</reference>
<dbReference type="GO" id="GO:0010181">
    <property type="term" value="F:FMN binding"/>
    <property type="evidence" value="ECO:0007669"/>
    <property type="project" value="InterPro"/>
</dbReference>
<dbReference type="InterPro" id="IPR036249">
    <property type="entry name" value="Thioredoxin-like_sf"/>
</dbReference>
<dbReference type="InterPro" id="IPR037207">
    <property type="entry name" value="Nuop51_4Fe4S-bd_sf"/>
</dbReference>
<dbReference type="SMART" id="SM00928">
    <property type="entry name" value="NADH_4Fe-4S"/>
    <property type="match status" value="1"/>
</dbReference>
<dbReference type="Proteomes" id="UP000238081">
    <property type="component" value="Unassembled WGS sequence"/>
</dbReference>
<evidence type="ECO:0000256" key="1">
    <source>
        <dbReference type="ARBA" id="ARBA00007523"/>
    </source>
</evidence>
<evidence type="ECO:0000256" key="4">
    <source>
        <dbReference type="ARBA" id="ARBA00023004"/>
    </source>
</evidence>
<dbReference type="SUPFAM" id="SSF52833">
    <property type="entry name" value="Thioredoxin-like"/>
    <property type="match status" value="1"/>
</dbReference>
<dbReference type="PANTHER" id="PTHR43578:SF3">
    <property type="entry name" value="NADH-QUINONE OXIDOREDUCTASE SUBUNIT F"/>
    <property type="match status" value="1"/>
</dbReference>
<evidence type="ECO:0000259" key="7">
    <source>
        <dbReference type="PROSITE" id="PS51379"/>
    </source>
</evidence>
<dbReference type="InterPro" id="IPR001949">
    <property type="entry name" value="NADH-UbQ_OxRdtase_51kDa_CS"/>
</dbReference>
<dbReference type="GO" id="GO:0046872">
    <property type="term" value="F:metal ion binding"/>
    <property type="evidence" value="ECO:0007669"/>
    <property type="project" value="UniProtKB-KW"/>
</dbReference>
<gene>
    <name evidence="8" type="ORF">AWN73_01035</name>
</gene>
<dbReference type="SUPFAM" id="SSF142019">
    <property type="entry name" value="Nqo1 FMN-binding domain-like"/>
    <property type="match status" value="1"/>
</dbReference>
<dbReference type="InterPro" id="IPR017896">
    <property type="entry name" value="4Fe4S_Fe-S-bd"/>
</dbReference>
<keyword evidence="2" id="KW-0004">4Fe-4S</keyword>
<dbReference type="SUPFAM" id="SSF140490">
    <property type="entry name" value="Nqo1C-terminal domain-like"/>
    <property type="match status" value="1"/>
</dbReference>
<keyword evidence="4" id="KW-0408">Iron</keyword>
<dbReference type="Gene3D" id="3.40.50.11540">
    <property type="entry name" value="NADH-ubiquinone oxidoreductase 51kDa subunit"/>
    <property type="match status" value="1"/>
</dbReference>
<proteinExistence type="inferred from homology"/>
<dbReference type="Gene3D" id="6.10.250.1450">
    <property type="match status" value="1"/>
</dbReference>
<feature type="domain" description="4Fe-4S ferredoxin-type" evidence="7">
    <location>
        <begin position="629"/>
        <end position="656"/>
    </location>
</feature>
<feature type="region of interest" description="Disordered" evidence="6">
    <location>
        <begin position="71"/>
        <end position="92"/>
    </location>
</feature>
<dbReference type="InterPro" id="IPR037225">
    <property type="entry name" value="Nuo51_FMN-bd_sf"/>
</dbReference>
<feature type="domain" description="4Fe-4S ferredoxin-type" evidence="7">
    <location>
        <begin position="599"/>
        <end position="628"/>
    </location>
</feature>
<dbReference type="RefSeq" id="WP_043661599.1">
    <property type="nucleotide sequence ID" value="NZ_JSEG01000001.1"/>
</dbReference>
<evidence type="ECO:0000256" key="3">
    <source>
        <dbReference type="ARBA" id="ARBA00022723"/>
    </source>
</evidence>
<dbReference type="Gene3D" id="3.30.70.20">
    <property type="match status" value="1"/>
</dbReference>
<dbReference type="SUPFAM" id="SSF54862">
    <property type="entry name" value="4Fe-4S ferredoxins"/>
    <property type="match status" value="1"/>
</dbReference>
<dbReference type="PROSITE" id="PS51379">
    <property type="entry name" value="4FE4S_FER_2"/>
    <property type="match status" value="2"/>
</dbReference>
<dbReference type="GO" id="GO:0008137">
    <property type="term" value="F:NADH dehydrogenase (ubiquinone) activity"/>
    <property type="evidence" value="ECO:0007669"/>
    <property type="project" value="InterPro"/>
</dbReference>
<feature type="compositionally biased region" description="Basic and acidic residues" evidence="6">
    <location>
        <begin position="77"/>
        <end position="89"/>
    </location>
</feature>
<dbReference type="PROSITE" id="PS00198">
    <property type="entry name" value="4FE4S_FER_1"/>
    <property type="match status" value="1"/>
</dbReference>
<dbReference type="PROSITE" id="PS00645">
    <property type="entry name" value="COMPLEX1_51K_2"/>
    <property type="match status" value="1"/>
</dbReference>
<keyword evidence="3" id="KW-0479">Metal-binding</keyword>
<keyword evidence="5" id="KW-0411">Iron-sulfur</keyword>
<accession>A0A2S7FG61</accession>
<dbReference type="Pfam" id="PF14697">
    <property type="entry name" value="Fer4_21"/>
    <property type="match status" value="1"/>
</dbReference>
<evidence type="ECO:0000313" key="8">
    <source>
        <dbReference type="EMBL" id="PPV18022.1"/>
    </source>
</evidence>
<comment type="similarity">
    <text evidence="1">Belongs to the complex I 51 kDa subunit family.</text>
</comment>
<organism evidence="8 9">
    <name type="scientific">Clostridium butyricum</name>
    <dbReference type="NCBI Taxonomy" id="1492"/>
    <lineage>
        <taxon>Bacteria</taxon>
        <taxon>Bacillati</taxon>
        <taxon>Bacillota</taxon>
        <taxon>Clostridia</taxon>
        <taxon>Eubacteriales</taxon>
        <taxon>Clostridiaceae</taxon>
        <taxon>Clostridium</taxon>
    </lineage>
</organism>
<dbReference type="Gene3D" id="3.40.30.10">
    <property type="entry name" value="Glutaredoxin"/>
    <property type="match status" value="1"/>
</dbReference>
<dbReference type="AlphaFoldDB" id="A0A2S7FG61"/>
<dbReference type="GO" id="GO:0051539">
    <property type="term" value="F:4 iron, 4 sulfur cluster binding"/>
    <property type="evidence" value="ECO:0007669"/>
    <property type="project" value="UniProtKB-KW"/>
</dbReference>
<evidence type="ECO:0000313" key="9">
    <source>
        <dbReference type="Proteomes" id="UP000238081"/>
    </source>
</evidence>
<dbReference type="CDD" id="cd02980">
    <property type="entry name" value="TRX_Fd_family"/>
    <property type="match status" value="1"/>
</dbReference>
<dbReference type="EMBL" id="LRDH01000001">
    <property type="protein sequence ID" value="PPV18022.1"/>
    <property type="molecule type" value="Genomic_DNA"/>
</dbReference>
<evidence type="ECO:0000256" key="5">
    <source>
        <dbReference type="ARBA" id="ARBA00023014"/>
    </source>
</evidence>
<dbReference type="NCBIfam" id="NF010120">
    <property type="entry name" value="PRK13596.1"/>
    <property type="match status" value="1"/>
</dbReference>
<dbReference type="PANTHER" id="PTHR43578">
    <property type="entry name" value="NADH-QUINONE OXIDOREDUCTASE SUBUNIT F"/>
    <property type="match status" value="1"/>
</dbReference>